<name>A0A2T4JHT3_9RHOB</name>
<evidence type="ECO:0000313" key="2">
    <source>
        <dbReference type="Proteomes" id="UP000241899"/>
    </source>
</evidence>
<gene>
    <name evidence="1" type="ORF">C5F46_08815</name>
</gene>
<dbReference type="Gene3D" id="3.30.160.150">
    <property type="entry name" value="Lipoprotein like domain"/>
    <property type="match status" value="1"/>
</dbReference>
<dbReference type="GO" id="GO:0043165">
    <property type="term" value="P:Gram-negative-bacterium-type cell outer membrane assembly"/>
    <property type="evidence" value="ECO:0007669"/>
    <property type="project" value="InterPro"/>
</dbReference>
<sequence length="162" mass="16918">MWLSDRRTFLIAAAALAGCGFTPAYGPGGGASVLLGRVAPDAPATRDDFALTRRLSERLGPPQAAAYRLAYDITTNATGQAITPDNTTTRYALTGDVSYRLQDAGTDAVLLTGEVTSFTSWSASGSSVATRAAEEDAHARLMRVLADQIVTRLLAGAGSLPR</sequence>
<keyword evidence="2" id="KW-1185">Reference proteome</keyword>
<accession>A0A2T4JHT3</accession>
<evidence type="ECO:0000313" key="1">
    <source>
        <dbReference type="EMBL" id="PTE17474.1"/>
    </source>
</evidence>
<dbReference type="EMBL" id="PZKF01000017">
    <property type="protein sequence ID" value="PTE17474.1"/>
    <property type="molecule type" value="Genomic_DNA"/>
</dbReference>
<dbReference type="PROSITE" id="PS51257">
    <property type="entry name" value="PROKAR_LIPOPROTEIN"/>
    <property type="match status" value="1"/>
</dbReference>
<comment type="caution">
    <text evidence="1">The sequence shown here is derived from an EMBL/GenBank/DDBJ whole genome shotgun (WGS) entry which is preliminary data.</text>
</comment>
<organism evidence="1 2">
    <name type="scientific">Phaeovulum veldkampii DSM 11550</name>
    <dbReference type="NCBI Taxonomy" id="1185920"/>
    <lineage>
        <taxon>Bacteria</taxon>
        <taxon>Pseudomonadati</taxon>
        <taxon>Pseudomonadota</taxon>
        <taxon>Alphaproteobacteria</taxon>
        <taxon>Rhodobacterales</taxon>
        <taxon>Paracoccaceae</taxon>
        <taxon>Phaeovulum</taxon>
    </lineage>
</organism>
<dbReference type="Proteomes" id="UP000241899">
    <property type="component" value="Unassembled WGS sequence"/>
</dbReference>
<dbReference type="AlphaFoldDB" id="A0A2T4JHT3"/>
<reference evidence="1 2" key="1">
    <citation type="submission" date="2018-03" db="EMBL/GenBank/DDBJ databases">
        <title>Rhodobacter veldkampii.</title>
        <authorList>
            <person name="Meyer T.E."/>
            <person name="Miller S."/>
            <person name="Lodha T."/>
            <person name="Gandham S."/>
            <person name="Chintalapati S."/>
            <person name="Chintalapati V.R."/>
        </authorList>
    </citation>
    <scope>NUCLEOTIDE SEQUENCE [LARGE SCALE GENOMIC DNA]</scope>
    <source>
        <strain evidence="1 2">DSM 11550</strain>
    </source>
</reference>
<evidence type="ECO:0008006" key="3">
    <source>
        <dbReference type="Google" id="ProtNLM"/>
    </source>
</evidence>
<dbReference type="RefSeq" id="WP_107324990.1">
    <property type="nucleotide sequence ID" value="NZ_NHSP01000076.1"/>
</dbReference>
<dbReference type="InterPro" id="IPR007485">
    <property type="entry name" value="LPS_assembly_LptE"/>
</dbReference>
<dbReference type="Pfam" id="PF04390">
    <property type="entry name" value="LptE"/>
    <property type="match status" value="1"/>
</dbReference>
<dbReference type="GO" id="GO:0019867">
    <property type="term" value="C:outer membrane"/>
    <property type="evidence" value="ECO:0007669"/>
    <property type="project" value="InterPro"/>
</dbReference>
<proteinExistence type="predicted"/>
<dbReference type="OrthoDB" id="7629596at2"/>
<protein>
    <recommendedName>
        <fullName evidence="3">LPS-assembly lipoprotein</fullName>
    </recommendedName>
</protein>